<dbReference type="Pfam" id="PF02625">
    <property type="entry name" value="XdhC_CoxI"/>
    <property type="match status" value="1"/>
</dbReference>
<proteinExistence type="predicted"/>
<evidence type="ECO:0000259" key="1">
    <source>
        <dbReference type="Pfam" id="PF02625"/>
    </source>
</evidence>
<keyword evidence="4" id="KW-1185">Reference proteome</keyword>
<dbReference type="AlphaFoldDB" id="A0A7D6V9H8"/>
<gene>
    <name evidence="3" type="ORF">H0264_31495</name>
</gene>
<organism evidence="3 4">
    <name type="scientific">Nocardia huaxiensis</name>
    <dbReference type="NCBI Taxonomy" id="2755382"/>
    <lineage>
        <taxon>Bacteria</taxon>
        <taxon>Bacillati</taxon>
        <taxon>Actinomycetota</taxon>
        <taxon>Actinomycetes</taxon>
        <taxon>Mycobacteriales</taxon>
        <taxon>Nocardiaceae</taxon>
        <taxon>Nocardia</taxon>
    </lineage>
</organism>
<evidence type="ECO:0000259" key="2">
    <source>
        <dbReference type="Pfam" id="PF13478"/>
    </source>
</evidence>
<dbReference type="KEGG" id="nhu:H0264_31495"/>
<dbReference type="InterPro" id="IPR052698">
    <property type="entry name" value="MoCofactor_Util/Proc"/>
</dbReference>
<dbReference type="EMBL" id="CP059399">
    <property type="protein sequence ID" value="QLY29713.1"/>
    <property type="molecule type" value="Genomic_DNA"/>
</dbReference>
<dbReference type="InterPro" id="IPR003777">
    <property type="entry name" value="XdhC_CoxI"/>
</dbReference>
<name>A0A7D6V9H8_9NOCA</name>
<accession>A0A7D6V9H8</accession>
<evidence type="ECO:0000313" key="4">
    <source>
        <dbReference type="Proteomes" id="UP000515512"/>
    </source>
</evidence>
<protein>
    <submittedName>
        <fullName evidence="3">XdhC family protein</fullName>
    </submittedName>
</protein>
<feature type="domain" description="XdhC- CoxI" evidence="1">
    <location>
        <begin position="14"/>
        <end position="77"/>
    </location>
</feature>
<dbReference type="PANTHER" id="PTHR30388">
    <property type="entry name" value="ALDEHYDE OXIDOREDUCTASE MOLYBDENUM COFACTOR ASSEMBLY PROTEIN"/>
    <property type="match status" value="1"/>
</dbReference>
<dbReference type="Pfam" id="PF13478">
    <property type="entry name" value="XdhC_C"/>
    <property type="match status" value="1"/>
</dbReference>
<sequence>MRDVLPQLIERVRQGPVVLARIIAVTGAGPREVGAAMIITGAGEVIGSLSGGCVEAAVTESAVHVLDTGEAVLERFGIADPDGLAIGLTCGGEMEVFLECVDTTRLPLLEALDHDIRAGVAAAVATTLHSAPDWHLIRSGAAIDGADLAAAQALPGRAADVAAAPPLVSAPGGVRAADRVADGAGGVSRDALNLARAGRTGTVGTEECMPTAFPPRAFVQSFGPPARMILAGANDFVRALSRLGAQLGYRVTVVDARETFTTAARFPAAHEVVVDWPHRYLRREHEHGRIDARTVVVVLTHDSKFDVPMLATALAMEELAFVGALGSRRTHTDRLERLTAAGVGPEQLRRLRSPVGLDLNASTPDETAVSIAAQIIAEAGGASGRPLAATDGPIHR</sequence>
<dbReference type="PANTHER" id="PTHR30388:SF4">
    <property type="entry name" value="MOLYBDENUM COFACTOR INSERTION CHAPERONE PAOD"/>
    <property type="match status" value="1"/>
</dbReference>
<dbReference type="InterPro" id="IPR027051">
    <property type="entry name" value="XdhC_Rossmann_dom"/>
</dbReference>
<feature type="domain" description="XdhC Rossmann" evidence="2">
    <location>
        <begin position="228"/>
        <end position="375"/>
    </location>
</feature>
<evidence type="ECO:0000313" key="3">
    <source>
        <dbReference type="EMBL" id="QLY29713.1"/>
    </source>
</evidence>
<dbReference type="Gene3D" id="3.40.50.720">
    <property type="entry name" value="NAD(P)-binding Rossmann-like Domain"/>
    <property type="match status" value="1"/>
</dbReference>
<dbReference type="RefSeq" id="WP_181580917.1">
    <property type="nucleotide sequence ID" value="NZ_CP059399.1"/>
</dbReference>
<dbReference type="Proteomes" id="UP000515512">
    <property type="component" value="Chromosome"/>
</dbReference>
<reference evidence="3 4" key="1">
    <citation type="submission" date="2020-07" db="EMBL/GenBank/DDBJ databases">
        <authorList>
            <person name="Zhuang K."/>
            <person name="Ran Y."/>
        </authorList>
    </citation>
    <scope>NUCLEOTIDE SEQUENCE [LARGE SCALE GENOMIC DNA]</scope>
    <source>
        <strain evidence="3 4">WCH-YHL-001</strain>
    </source>
</reference>